<gene>
    <name evidence="13" type="ORF">EBN88_12460</name>
</gene>
<protein>
    <recommendedName>
        <fullName evidence="7">Acyl-[acyl-carrier-protein] dehydrogenase MbtN</fullName>
    </recommendedName>
    <alternativeName>
        <fullName evidence="8">Mycobactin synthase protein N</fullName>
    </alternativeName>
</protein>
<name>A0A3M2LVS2_9ACTN</name>
<dbReference type="Gene3D" id="2.40.110.10">
    <property type="entry name" value="Butyryl-CoA Dehydrogenase, subunit A, domain 2"/>
    <property type="match status" value="1"/>
</dbReference>
<comment type="caution">
    <text evidence="13">The sequence shown here is derived from an EMBL/GenBank/DDBJ whole genome shotgun (WGS) entry which is preliminary data.</text>
</comment>
<dbReference type="InterPro" id="IPR046373">
    <property type="entry name" value="Acyl-CoA_Oxase/DH_mid-dom_sf"/>
</dbReference>
<evidence type="ECO:0000259" key="12">
    <source>
        <dbReference type="Pfam" id="PF02770"/>
    </source>
</evidence>
<dbReference type="CDD" id="cd00567">
    <property type="entry name" value="ACAD"/>
    <property type="match status" value="1"/>
</dbReference>
<evidence type="ECO:0000256" key="1">
    <source>
        <dbReference type="ARBA" id="ARBA00005102"/>
    </source>
</evidence>
<dbReference type="InterPro" id="IPR009075">
    <property type="entry name" value="AcylCo_DH/oxidase_C"/>
</dbReference>
<dbReference type="SUPFAM" id="SSF47203">
    <property type="entry name" value="Acyl-CoA dehydrogenase C-terminal domain-like"/>
    <property type="match status" value="1"/>
</dbReference>
<dbReference type="Gene3D" id="1.20.140.10">
    <property type="entry name" value="Butyryl-CoA Dehydrogenase, subunit A, domain 3"/>
    <property type="match status" value="1"/>
</dbReference>
<evidence type="ECO:0000259" key="11">
    <source>
        <dbReference type="Pfam" id="PF00441"/>
    </source>
</evidence>
<evidence type="ECO:0000256" key="10">
    <source>
        <dbReference type="SAM" id="MobiDB-lite"/>
    </source>
</evidence>
<dbReference type="GO" id="GO:0005737">
    <property type="term" value="C:cytoplasm"/>
    <property type="evidence" value="ECO:0007669"/>
    <property type="project" value="TreeGrafter"/>
</dbReference>
<evidence type="ECO:0000256" key="2">
    <source>
        <dbReference type="ARBA" id="ARBA00009347"/>
    </source>
</evidence>
<reference evidence="13 14" key="1">
    <citation type="submission" date="2018-10" db="EMBL/GenBank/DDBJ databases">
        <title>Isolation, diversity and antifungal activity of actinobacteria from wheat.</title>
        <authorList>
            <person name="Han C."/>
        </authorList>
    </citation>
    <scope>NUCLEOTIDE SEQUENCE [LARGE SCALE GENOMIC DNA]</scope>
    <source>
        <strain evidence="13 14">NEAU-YY642</strain>
    </source>
</reference>
<dbReference type="SUPFAM" id="SSF56645">
    <property type="entry name" value="Acyl-CoA dehydrogenase NM domain-like"/>
    <property type="match status" value="1"/>
</dbReference>
<evidence type="ECO:0000256" key="6">
    <source>
        <dbReference type="ARBA" id="ARBA00037085"/>
    </source>
</evidence>
<comment type="function">
    <text evidence="6">Catalyzes the dehydrogenation at the alpha-beta position of ACP-bound acyl chains. This results in the introduction of a double bond in the lipidic chain, which is further transferred to the epsilon-amino group of lysine residue in the mycobactin core by MbtK.</text>
</comment>
<dbReference type="PANTHER" id="PTHR48083:SF20">
    <property type="entry name" value="LONG-CHAIN SPECIFIC ACYL-COA DEHYDROGENASE, MITOCHONDRIAL"/>
    <property type="match status" value="1"/>
</dbReference>
<dbReference type="InterPro" id="IPR050741">
    <property type="entry name" value="Acyl-CoA_dehydrogenase"/>
</dbReference>
<feature type="domain" description="Acyl-CoA oxidase/dehydrogenase middle" evidence="12">
    <location>
        <begin position="83"/>
        <end position="177"/>
    </location>
</feature>
<keyword evidence="4 9" id="KW-0274">FAD</keyword>
<dbReference type="GO" id="GO:0050660">
    <property type="term" value="F:flavin adenine dinucleotide binding"/>
    <property type="evidence" value="ECO:0007669"/>
    <property type="project" value="TreeGrafter"/>
</dbReference>
<dbReference type="Pfam" id="PF00441">
    <property type="entry name" value="Acyl-CoA_dh_1"/>
    <property type="match status" value="1"/>
</dbReference>
<organism evidence="13 14">
    <name type="scientific">Streptomyces triticirhizae</name>
    <dbReference type="NCBI Taxonomy" id="2483353"/>
    <lineage>
        <taxon>Bacteria</taxon>
        <taxon>Bacillati</taxon>
        <taxon>Actinomycetota</taxon>
        <taxon>Actinomycetes</taxon>
        <taxon>Kitasatosporales</taxon>
        <taxon>Streptomycetaceae</taxon>
        <taxon>Streptomyces</taxon>
    </lineage>
</organism>
<feature type="domain" description="Acyl-CoA dehydrogenase/oxidase C-terminal" evidence="11">
    <location>
        <begin position="189"/>
        <end position="331"/>
    </location>
</feature>
<evidence type="ECO:0000256" key="8">
    <source>
        <dbReference type="ARBA" id="ARBA00042660"/>
    </source>
</evidence>
<accession>A0A3M2LVS2</accession>
<evidence type="ECO:0000313" key="13">
    <source>
        <dbReference type="EMBL" id="RMI40643.1"/>
    </source>
</evidence>
<dbReference type="InterPro" id="IPR006091">
    <property type="entry name" value="Acyl-CoA_Oxase/DH_mid-dom"/>
</dbReference>
<evidence type="ECO:0000256" key="9">
    <source>
        <dbReference type="RuleBase" id="RU362125"/>
    </source>
</evidence>
<evidence type="ECO:0000256" key="7">
    <source>
        <dbReference type="ARBA" id="ARBA00040394"/>
    </source>
</evidence>
<feature type="compositionally biased region" description="Basic and acidic residues" evidence="10">
    <location>
        <begin position="353"/>
        <end position="363"/>
    </location>
</feature>
<keyword evidence="3 9" id="KW-0285">Flavoprotein</keyword>
<dbReference type="InterPro" id="IPR036250">
    <property type="entry name" value="AcylCo_DH-like_C"/>
</dbReference>
<evidence type="ECO:0000256" key="5">
    <source>
        <dbReference type="ARBA" id="ARBA00023002"/>
    </source>
</evidence>
<keyword evidence="5 9" id="KW-0560">Oxidoreductase</keyword>
<dbReference type="Proteomes" id="UP000278673">
    <property type="component" value="Unassembled WGS sequence"/>
</dbReference>
<dbReference type="AlphaFoldDB" id="A0A3M2LVS2"/>
<evidence type="ECO:0000256" key="4">
    <source>
        <dbReference type="ARBA" id="ARBA00022827"/>
    </source>
</evidence>
<comment type="cofactor">
    <cofactor evidence="9">
        <name>FAD</name>
        <dbReference type="ChEBI" id="CHEBI:57692"/>
    </cofactor>
</comment>
<comment type="pathway">
    <text evidence="1">Siderophore biosynthesis; mycobactin biosynthesis.</text>
</comment>
<sequence length="363" mass="37716">MWAELGAAGRIGRVYRRGDPAAGVDPERLGELMAALDRTETIGSTLAVCVQIATAVPLLTLSPGPGPVAAALAEAIAGRAVIALAATDEGSGSDLLGLGTRVDIGDDAIEVTGEKRWITNATQADHFLVLGRHRNGRHFTSFSWALVPASAPGVSVRPADTDLFDGSGTGHVSFDGVRLSRAHLVGRPGRGLAAFAAHIAVERLAGALWGVALCRRVLADTRAFLTSRRHAEGTLWELDSLRQRFAGCLLRAHQLQALTRELAERVSHHDTTAAALLKAASGTTVPHVLTECAQLQGAEGFASGGAQRLRTEAALFGVGGGTTEVVLSVVAGAADRLLAELGPQESASPGTTKKPETRGHDDP</sequence>
<dbReference type="Pfam" id="PF02770">
    <property type="entry name" value="Acyl-CoA_dh_M"/>
    <property type="match status" value="1"/>
</dbReference>
<feature type="region of interest" description="Disordered" evidence="10">
    <location>
        <begin position="340"/>
        <end position="363"/>
    </location>
</feature>
<proteinExistence type="inferred from homology"/>
<dbReference type="EMBL" id="RFFJ01000055">
    <property type="protein sequence ID" value="RMI40643.1"/>
    <property type="molecule type" value="Genomic_DNA"/>
</dbReference>
<comment type="similarity">
    <text evidence="2 9">Belongs to the acyl-CoA dehydrogenase family.</text>
</comment>
<evidence type="ECO:0000313" key="14">
    <source>
        <dbReference type="Proteomes" id="UP000278673"/>
    </source>
</evidence>
<dbReference type="PANTHER" id="PTHR48083">
    <property type="entry name" value="MEDIUM-CHAIN SPECIFIC ACYL-COA DEHYDROGENASE, MITOCHONDRIAL-RELATED"/>
    <property type="match status" value="1"/>
</dbReference>
<dbReference type="GO" id="GO:0003995">
    <property type="term" value="F:acyl-CoA dehydrogenase activity"/>
    <property type="evidence" value="ECO:0007669"/>
    <property type="project" value="TreeGrafter"/>
</dbReference>
<dbReference type="InterPro" id="IPR009100">
    <property type="entry name" value="AcylCoA_DH/oxidase_NM_dom_sf"/>
</dbReference>
<dbReference type="GO" id="GO:0033539">
    <property type="term" value="P:fatty acid beta-oxidation using acyl-CoA dehydrogenase"/>
    <property type="evidence" value="ECO:0007669"/>
    <property type="project" value="TreeGrafter"/>
</dbReference>
<keyword evidence="14" id="KW-1185">Reference proteome</keyword>
<evidence type="ECO:0000256" key="3">
    <source>
        <dbReference type="ARBA" id="ARBA00022630"/>
    </source>
</evidence>